<reference evidence="2" key="2">
    <citation type="submission" date="2018-10" db="EMBL/GenBank/DDBJ databases">
        <title>Effector identification in a new, highly contiguous assembly of the strawberry crown rot pathogen Phytophthora cactorum.</title>
        <authorList>
            <person name="Armitage A.D."/>
            <person name="Nellist C.F."/>
            <person name="Bates H."/>
            <person name="Vickerstaff R.J."/>
            <person name="Harrison R.J."/>
        </authorList>
    </citation>
    <scope>NUCLEOTIDE SEQUENCE</scope>
    <source>
        <strain evidence="2">15-7</strain>
        <strain evidence="3">4032</strain>
        <strain evidence="4">4040</strain>
        <strain evidence="5">P415</strain>
        <strain evidence="6">P421</strain>
    </source>
</reference>
<dbReference type="Proteomes" id="UP000736787">
    <property type="component" value="Unassembled WGS sequence"/>
</dbReference>
<dbReference type="EMBL" id="RCMK01000259">
    <property type="protein sequence ID" value="KAG2940326.1"/>
    <property type="molecule type" value="Genomic_DNA"/>
</dbReference>
<dbReference type="EMBL" id="RCMG01000009">
    <property type="protein sequence ID" value="KAG2868664.1"/>
    <property type="molecule type" value="Genomic_DNA"/>
</dbReference>
<dbReference type="SUPFAM" id="SSF47113">
    <property type="entry name" value="Histone-fold"/>
    <property type="match status" value="1"/>
</dbReference>
<name>A0A329RZW1_9STRA</name>
<dbReference type="InterPro" id="IPR009072">
    <property type="entry name" value="Histone-fold"/>
</dbReference>
<proteinExistence type="predicted"/>
<accession>A0A329RZW1</accession>
<evidence type="ECO:0000313" key="2">
    <source>
        <dbReference type="EMBL" id="KAG2868664.1"/>
    </source>
</evidence>
<dbReference type="Gene3D" id="1.10.20.10">
    <property type="entry name" value="Histone, subunit A"/>
    <property type="match status" value="1"/>
</dbReference>
<organism evidence="7 8">
    <name type="scientific">Phytophthora cactorum</name>
    <dbReference type="NCBI Taxonomy" id="29920"/>
    <lineage>
        <taxon>Eukaryota</taxon>
        <taxon>Sar</taxon>
        <taxon>Stramenopiles</taxon>
        <taxon>Oomycota</taxon>
        <taxon>Peronosporomycetes</taxon>
        <taxon>Peronosporales</taxon>
        <taxon>Peronosporaceae</taxon>
        <taxon>Phytophthora</taxon>
    </lineage>
</organism>
<dbReference type="EMBL" id="MJFZ01000386">
    <property type="protein sequence ID" value="RAW30144.1"/>
    <property type="molecule type" value="Genomic_DNA"/>
</dbReference>
<evidence type="ECO:0000256" key="1">
    <source>
        <dbReference type="SAM" id="MobiDB-lite"/>
    </source>
</evidence>
<feature type="compositionally biased region" description="Basic residues" evidence="1">
    <location>
        <begin position="90"/>
        <end position="120"/>
    </location>
</feature>
<dbReference type="GO" id="GO:0046982">
    <property type="term" value="F:protein heterodimerization activity"/>
    <property type="evidence" value="ECO:0007669"/>
    <property type="project" value="InterPro"/>
</dbReference>
<evidence type="ECO:0000313" key="3">
    <source>
        <dbReference type="EMBL" id="KAG2922823.1"/>
    </source>
</evidence>
<dbReference type="EMBL" id="RCMI01000246">
    <property type="protein sequence ID" value="KAG2922823.1"/>
    <property type="molecule type" value="Genomic_DNA"/>
</dbReference>
<evidence type="ECO:0008006" key="9">
    <source>
        <dbReference type="Google" id="ProtNLM"/>
    </source>
</evidence>
<dbReference type="AlphaFoldDB" id="A0A329RZW1"/>
<evidence type="ECO:0000313" key="5">
    <source>
        <dbReference type="EMBL" id="KAG2983346.1"/>
    </source>
</evidence>
<protein>
    <recommendedName>
        <fullName evidence="9">Transcription factor CBF/NF-Y/archaeal histone domain-containing protein</fullName>
    </recommendedName>
</protein>
<sequence length="182" mass="19639">MKQRDLLKSRVKRLLKEQKDMGQVSEAAVLACSSAVQVFVKDLAAKMQKQAAEGVGLTPVELKKSVLACGELNFLHEKVTAIDESDAKYHKPARGSKKRTLKAATKKSTTKKARTAKTKKTTATATDSEKKTDLAGTCNGRTHGDNGNDDAAVTDKVATSIPKARALEVEEDDDYDESDSDA</sequence>
<dbReference type="Proteomes" id="UP000251314">
    <property type="component" value="Unassembled WGS sequence"/>
</dbReference>
<feature type="region of interest" description="Disordered" evidence="1">
    <location>
        <begin position="85"/>
        <end position="182"/>
    </location>
</feature>
<keyword evidence="8" id="KW-1185">Reference proteome</keyword>
<dbReference type="Proteomes" id="UP000735874">
    <property type="component" value="Unassembled WGS sequence"/>
</dbReference>
<dbReference type="EMBL" id="RCMV01000226">
    <property type="protein sequence ID" value="KAG3221258.1"/>
    <property type="molecule type" value="Genomic_DNA"/>
</dbReference>
<feature type="compositionally biased region" description="Acidic residues" evidence="1">
    <location>
        <begin position="169"/>
        <end position="182"/>
    </location>
</feature>
<gene>
    <name evidence="7" type="ORF">PC110_g13497</name>
    <name evidence="2" type="ORF">PC113_g906</name>
    <name evidence="3" type="ORF">PC115_g9129</name>
    <name evidence="4" type="ORF">PC117_g10566</name>
    <name evidence="5" type="ORF">PC118_g9482</name>
    <name evidence="6" type="ORF">PC129_g7989</name>
</gene>
<dbReference type="Proteomes" id="UP000760860">
    <property type="component" value="Unassembled WGS sequence"/>
</dbReference>
<evidence type="ECO:0000313" key="6">
    <source>
        <dbReference type="EMBL" id="KAG3221258.1"/>
    </source>
</evidence>
<evidence type="ECO:0000313" key="8">
    <source>
        <dbReference type="Proteomes" id="UP000251314"/>
    </source>
</evidence>
<evidence type="ECO:0000313" key="7">
    <source>
        <dbReference type="EMBL" id="RAW30144.1"/>
    </source>
</evidence>
<dbReference type="OrthoDB" id="636685at2759"/>
<dbReference type="EMBL" id="RCML01000260">
    <property type="protein sequence ID" value="KAG2983346.1"/>
    <property type="molecule type" value="Genomic_DNA"/>
</dbReference>
<dbReference type="Proteomes" id="UP000774804">
    <property type="component" value="Unassembled WGS sequence"/>
</dbReference>
<evidence type="ECO:0000313" key="4">
    <source>
        <dbReference type="EMBL" id="KAG2940326.1"/>
    </source>
</evidence>
<reference evidence="7 8" key="1">
    <citation type="submission" date="2018-01" db="EMBL/GenBank/DDBJ databases">
        <title>Draft genome of the strawberry crown rot pathogen Phytophthora cactorum.</title>
        <authorList>
            <person name="Armitage A.D."/>
            <person name="Lysoe E."/>
            <person name="Nellist C.F."/>
            <person name="Harrison R.J."/>
            <person name="Brurberg M.B."/>
        </authorList>
    </citation>
    <scope>NUCLEOTIDE SEQUENCE [LARGE SCALE GENOMIC DNA]</scope>
    <source>
        <strain evidence="7 8">10300</strain>
    </source>
</reference>
<comment type="caution">
    <text evidence="7">The sequence shown here is derived from an EMBL/GenBank/DDBJ whole genome shotgun (WGS) entry which is preliminary data.</text>
</comment>
<dbReference type="Proteomes" id="UP000697107">
    <property type="component" value="Unassembled WGS sequence"/>
</dbReference>
<dbReference type="VEuPathDB" id="FungiDB:PC110_g13497"/>